<dbReference type="CDD" id="cd11375">
    <property type="entry name" value="Peptidase_M54"/>
    <property type="match status" value="1"/>
</dbReference>
<dbReference type="EMBL" id="CP001087">
    <property type="protein sequence ID" value="ACN17740.1"/>
    <property type="molecule type" value="Genomic_DNA"/>
</dbReference>
<dbReference type="AlphaFoldDB" id="C0QH81"/>
<keyword evidence="6 7" id="KW-0482">Metalloprotease</keyword>
<keyword evidence="2" id="KW-0645">Protease</keyword>
<keyword evidence="4" id="KW-0378">Hydrolase</keyword>
<sequence length="160" mass="18033">MVSAVAVAFADELGIEVKVFAPAPSPVHAFDRHRIQYDAALIIKSLESTDFEPCLRVVALVDVDLFVPVFTFVFGEARKGGRVAVASAFRLKDQPERLAKISLHEFGHLCMLDHCHWDDGCVMNFSCDIKALDRIPDRFCRYCLEQVKFMARSPISQFEP</sequence>
<evidence type="ECO:0000256" key="2">
    <source>
        <dbReference type="ARBA" id="ARBA00022670"/>
    </source>
</evidence>
<dbReference type="KEGG" id="dat:HRM2_46840"/>
<dbReference type="STRING" id="177437.HRM2_46840"/>
<proteinExistence type="predicted"/>
<evidence type="ECO:0000256" key="3">
    <source>
        <dbReference type="ARBA" id="ARBA00022723"/>
    </source>
</evidence>
<dbReference type="Pfam" id="PF07998">
    <property type="entry name" value="Peptidase_M54"/>
    <property type="match status" value="1"/>
</dbReference>
<evidence type="ECO:0000256" key="4">
    <source>
        <dbReference type="ARBA" id="ARBA00022801"/>
    </source>
</evidence>
<accession>C0QH81</accession>
<evidence type="ECO:0000256" key="6">
    <source>
        <dbReference type="ARBA" id="ARBA00023049"/>
    </source>
</evidence>
<dbReference type="GO" id="GO:0046872">
    <property type="term" value="F:metal ion binding"/>
    <property type="evidence" value="ECO:0007669"/>
    <property type="project" value="UniProtKB-KW"/>
</dbReference>
<dbReference type="PANTHER" id="PTHR15910:SF1">
    <property type="entry name" value="ARCHAEMETZINCIN-2"/>
    <property type="match status" value="1"/>
</dbReference>
<keyword evidence="3" id="KW-0479">Metal-binding</keyword>
<dbReference type="SUPFAM" id="SSF55486">
    <property type="entry name" value="Metalloproteases ('zincins'), catalytic domain"/>
    <property type="match status" value="1"/>
</dbReference>
<reference evidence="7 8" key="1">
    <citation type="journal article" date="2009" name="Environ. Microbiol.">
        <title>Genome sequence of Desulfobacterium autotrophicum HRM2, a marine sulfate reducer oxidizing organic carbon completely to carbon dioxide.</title>
        <authorList>
            <person name="Strittmatter A.W."/>
            <person name="Liesegang H."/>
            <person name="Rabus R."/>
            <person name="Decker I."/>
            <person name="Amann J."/>
            <person name="Andres S."/>
            <person name="Henne A."/>
            <person name="Fricke W.F."/>
            <person name="Martinez-Arias R."/>
            <person name="Bartels D."/>
            <person name="Goesmann A."/>
            <person name="Krause L."/>
            <person name="Puehler A."/>
            <person name="Klenk H.P."/>
            <person name="Richter M."/>
            <person name="Schuler M."/>
            <person name="Gloeckner F.O."/>
            <person name="Meyerdierks A."/>
            <person name="Gottschalk G."/>
            <person name="Amann R."/>
        </authorList>
    </citation>
    <scope>NUCLEOTIDE SEQUENCE [LARGE SCALE GENOMIC DNA]</scope>
    <source>
        <strain evidence="8">ATCC 43914 / DSM 3382 / HRM2</strain>
    </source>
</reference>
<dbReference type="eggNOG" id="COG1913">
    <property type="taxonomic scope" value="Bacteria"/>
</dbReference>
<evidence type="ECO:0000313" key="7">
    <source>
        <dbReference type="EMBL" id="ACN17740.1"/>
    </source>
</evidence>
<dbReference type="InterPro" id="IPR024079">
    <property type="entry name" value="MetalloPept_cat_dom_sf"/>
</dbReference>
<keyword evidence="8" id="KW-1185">Reference proteome</keyword>
<evidence type="ECO:0000256" key="1">
    <source>
        <dbReference type="ARBA" id="ARBA00001947"/>
    </source>
</evidence>
<protein>
    <submittedName>
        <fullName evidence="7">Zinc metalloprotease</fullName>
    </submittedName>
</protein>
<name>C0QH81_DESAH</name>
<dbReference type="GO" id="GO:0006508">
    <property type="term" value="P:proteolysis"/>
    <property type="evidence" value="ECO:0007669"/>
    <property type="project" value="UniProtKB-KW"/>
</dbReference>
<evidence type="ECO:0000256" key="5">
    <source>
        <dbReference type="ARBA" id="ARBA00022833"/>
    </source>
</evidence>
<keyword evidence="5" id="KW-0862">Zinc</keyword>
<dbReference type="PANTHER" id="PTHR15910">
    <property type="entry name" value="ARCHAEMETZINCIN"/>
    <property type="match status" value="1"/>
</dbReference>
<evidence type="ECO:0000313" key="8">
    <source>
        <dbReference type="Proteomes" id="UP000000442"/>
    </source>
</evidence>
<gene>
    <name evidence="7" type="ordered locus">HRM2_46840</name>
</gene>
<dbReference type="HOGENOM" id="CLU_108521_2_0_7"/>
<dbReference type="Proteomes" id="UP000000442">
    <property type="component" value="Chromosome"/>
</dbReference>
<dbReference type="GO" id="GO:0008237">
    <property type="term" value="F:metallopeptidase activity"/>
    <property type="evidence" value="ECO:0007669"/>
    <property type="project" value="UniProtKB-KW"/>
</dbReference>
<dbReference type="InterPro" id="IPR012962">
    <property type="entry name" value="Pept_M54_archaemetzincn"/>
</dbReference>
<dbReference type="Gene3D" id="3.40.390.10">
    <property type="entry name" value="Collagenase (Catalytic Domain)"/>
    <property type="match status" value="1"/>
</dbReference>
<organism evidence="7 8">
    <name type="scientific">Desulforapulum autotrophicum (strain ATCC 43914 / DSM 3382 / VKM B-1955 / HRM2)</name>
    <name type="common">Desulfobacterium autotrophicum</name>
    <dbReference type="NCBI Taxonomy" id="177437"/>
    <lineage>
        <taxon>Bacteria</taxon>
        <taxon>Pseudomonadati</taxon>
        <taxon>Thermodesulfobacteriota</taxon>
        <taxon>Desulfobacteria</taxon>
        <taxon>Desulfobacterales</taxon>
        <taxon>Desulfobacteraceae</taxon>
        <taxon>Desulforapulum</taxon>
    </lineage>
</organism>
<comment type="cofactor">
    <cofactor evidence="1">
        <name>Zn(2+)</name>
        <dbReference type="ChEBI" id="CHEBI:29105"/>
    </cofactor>
</comment>